<reference evidence="3 4" key="1">
    <citation type="journal article" date="2020" name="Cell Host Microbe">
        <title>Functional and Genomic Variation between Human-Derived Isolates of Lachnospiraceae Reveals Inter- and Intra-Species Diversity.</title>
        <authorList>
            <person name="Sorbara M.T."/>
            <person name="Littmann E.R."/>
            <person name="Fontana E."/>
            <person name="Moody T.U."/>
            <person name="Kohout C.E."/>
            <person name="Gjonbalaj M."/>
            <person name="Eaton V."/>
            <person name="Seok R."/>
            <person name="Leiner I.M."/>
            <person name="Pamer E.G."/>
        </authorList>
    </citation>
    <scope>NUCLEOTIDE SEQUENCE [LARGE SCALE GENOMIC DNA]</scope>
    <source>
        <strain evidence="2 3">MSK.17.11</strain>
        <strain evidence="1 4">MSK.17.38</strain>
    </source>
</reference>
<dbReference type="RefSeq" id="WP_173815022.1">
    <property type="nucleotide sequence ID" value="NZ_JAAITX010000008.1"/>
</dbReference>
<sequence length="150" mass="18173">MFYAGRREDAEKIFPLFVKYCPDASGEFKYELLRMTIAFEQNNEQQLQRSCDRLRQLEMMVKPKGKLWTLYQDRLRYPMLIQLEKSGQYEELYHIWQQTGNRQHSRLAEVVRQFHLYRAAEAMGNAELAEQHKRYVLTYGGTLWYRTYVE</sequence>
<dbReference type="EMBL" id="JAAITX010000008">
    <property type="protein sequence ID" value="NVH59120.1"/>
    <property type="molecule type" value="Genomic_DNA"/>
</dbReference>
<reference evidence="2" key="2">
    <citation type="submission" date="2020-02" db="EMBL/GenBank/DDBJ databases">
        <authorList>
            <person name="Littmann E."/>
            <person name="Sorbara M."/>
        </authorList>
    </citation>
    <scope>NUCLEOTIDE SEQUENCE</scope>
    <source>
        <strain evidence="2">MSK.17.11</strain>
        <strain evidence="1">MSK.17.38</strain>
    </source>
</reference>
<accession>A0A850HM42</accession>
<proteinExistence type="predicted"/>
<name>A0A850HM42_9FIRM</name>
<evidence type="ECO:0000313" key="3">
    <source>
        <dbReference type="Proteomes" id="UP000528555"/>
    </source>
</evidence>
<dbReference type="Proteomes" id="UP000528555">
    <property type="component" value="Unassembled WGS sequence"/>
</dbReference>
<evidence type="ECO:0000313" key="2">
    <source>
        <dbReference type="EMBL" id="NVH59120.1"/>
    </source>
</evidence>
<evidence type="ECO:0000313" key="4">
    <source>
        <dbReference type="Proteomes" id="UP000701680"/>
    </source>
</evidence>
<comment type="caution">
    <text evidence="2">The sequence shown here is derived from an EMBL/GenBank/DDBJ whole genome shotgun (WGS) entry which is preliminary data.</text>
</comment>
<protein>
    <submittedName>
        <fullName evidence="2">Uncharacterized protein</fullName>
    </submittedName>
</protein>
<dbReference type="AlphaFoldDB" id="A0A850HM42"/>
<organism evidence="2 3">
    <name type="scientific">Dorea phocaeensis</name>
    <dbReference type="NCBI Taxonomy" id="2040291"/>
    <lineage>
        <taxon>Bacteria</taxon>
        <taxon>Bacillati</taxon>
        <taxon>Bacillota</taxon>
        <taxon>Clostridia</taxon>
        <taxon>Lachnospirales</taxon>
        <taxon>Lachnospiraceae</taxon>
        <taxon>Dorea</taxon>
    </lineage>
</organism>
<dbReference type="EMBL" id="JAAIUO010000008">
    <property type="protein sequence ID" value="NSK15347.1"/>
    <property type="molecule type" value="Genomic_DNA"/>
</dbReference>
<evidence type="ECO:0000313" key="1">
    <source>
        <dbReference type="EMBL" id="NSK15347.1"/>
    </source>
</evidence>
<dbReference type="Proteomes" id="UP000701680">
    <property type="component" value="Unassembled WGS sequence"/>
</dbReference>
<keyword evidence="3" id="KW-1185">Reference proteome</keyword>
<gene>
    <name evidence="2" type="ORF">G5A66_10820</name>
    <name evidence="1" type="ORF">G5A75_10845</name>
</gene>